<evidence type="ECO:0000256" key="10">
    <source>
        <dbReference type="SAM" id="Phobius"/>
    </source>
</evidence>
<evidence type="ECO:0000256" key="8">
    <source>
        <dbReference type="ARBA" id="ARBA00022989"/>
    </source>
</evidence>
<sequence length="504" mass="55451">MKGFGSLYSRLALVMLGMFGVAALLLAMVFYHAMDMTQNETSQKLHFGVADYVVGHSGAIKDGKFDQANIKKAFENLMLLGPATELYVLDTQGRVQAYDAPEEKIIHRQVNTKPIERFLNTSKNSLELPILGDDPRSDRQKVFSAAPIKNTAGTVTGYLYIILEGEEYEAISNNLRHNQTLQVSFLGMGLGLAFLLLAALVLFYAMTRPLKKLSREIQAFEASRFTELPASSRDMPQDSSNEIVLLHHSFRRMGEKIMEQLDNLKKHDQIRREFLAYVSHDLRTPLAGIRAYLETLSLKGDGLPAAKQQEFISKAIVNSDRLTKMIADLFDLARLDNSQVGDNPLTLAMETLPIADLLSDLYAAVSPVAENKGVKLVMDCPDMSLTVHADIAQLGRVLQNLTENALRYTPAGGQVAISAKPAGDARNLAEIAVRDTGPGISEADLPWIFQPYYRCGRTSAQHREGAGLGLTISQRILALHGAELTVRNVDGGGAVFTFRLPMDG</sequence>
<accession>A0ABU6D0W8</accession>
<keyword evidence="5" id="KW-0808">Transferase</keyword>
<evidence type="ECO:0000256" key="1">
    <source>
        <dbReference type="ARBA" id="ARBA00000085"/>
    </source>
</evidence>
<gene>
    <name evidence="12" type="ORF">VSS37_13605</name>
</gene>
<keyword evidence="6 10" id="KW-0812">Transmembrane</keyword>
<dbReference type="InterPro" id="IPR003661">
    <property type="entry name" value="HisK_dim/P_dom"/>
</dbReference>
<evidence type="ECO:0000256" key="3">
    <source>
        <dbReference type="ARBA" id="ARBA00012438"/>
    </source>
</evidence>
<evidence type="ECO:0000259" key="11">
    <source>
        <dbReference type="PROSITE" id="PS50109"/>
    </source>
</evidence>
<organism evidence="12 13">
    <name type="scientific">Candidatus Thiothrix phosphatis</name>
    <dbReference type="NCBI Taxonomy" id="3112415"/>
    <lineage>
        <taxon>Bacteria</taxon>
        <taxon>Pseudomonadati</taxon>
        <taxon>Pseudomonadota</taxon>
        <taxon>Gammaproteobacteria</taxon>
        <taxon>Thiotrichales</taxon>
        <taxon>Thiotrichaceae</taxon>
        <taxon>Thiothrix</taxon>
    </lineage>
</organism>
<dbReference type="PROSITE" id="PS50109">
    <property type="entry name" value="HIS_KIN"/>
    <property type="match status" value="1"/>
</dbReference>
<dbReference type="InterPro" id="IPR036097">
    <property type="entry name" value="HisK_dim/P_sf"/>
</dbReference>
<dbReference type="PRINTS" id="PR00344">
    <property type="entry name" value="BCTRLSENSOR"/>
</dbReference>
<keyword evidence="7 12" id="KW-0418">Kinase</keyword>
<dbReference type="InterPro" id="IPR003594">
    <property type="entry name" value="HATPase_dom"/>
</dbReference>
<dbReference type="InterPro" id="IPR050428">
    <property type="entry name" value="TCS_sensor_his_kinase"/>
</dbReference>
<protein>
    <recommendedName>
        <fullName evidence="3">histidine kinase</fullName>
        <ecNumber evidence="3">2.7.13.3</ecNumber>
    </recommendedName>
</protein>
<feature type="transmembrane region" description="Helical" evidence="10">
    <location>
        <begin position="12"/>
        <end position="34"/>
    </location>
</feature>
<dbReference type="InterPro" id="IPR005467">
    <property type="entry name" value="His_kinase_dom"/>
</dbReference>
<dbReference type="CDD" id="cd06225">
    <property type="entry name" value="HAMP"/>
    <property type="match status" value="1"/>
</dbReference>
<dbReference type="Gene3D" id="6.10.340.10">
    <property type="match status" value="1"/>
</dbReference>
<evidence type="ECO:0000313" key="13">
    <source>
        <dbReference type="Proteomes" id="UP001308005"/>
    </source>
</evidence>
<evidence type="ECO:0000313" key="12">
    <source>
        <dbReference type="EMBL" id="MEB4592024.1"/>
    </source>
</evidence>
<keyword evidence="8 10" id="KW-1133">Transmembrane helix</keyword>
<dbReference type="Proteomes" id="UP001308005">
    <property type="component" value="Unassembled WGS sequence"/>
</dbReference>
<dbReference type="CDD" id="cd00082">
    <property type="entry name" value="HisKA"/>
    <property type="match status" value="1"/>
</dbReference>
<keyword evidence="13" id="KW-1185">Reference proteome</keyword>
<feature type="transmembrane region" description="Helical" evidence="10">
    <location>
        <begin position="183"/>
        <end position="205"/>
    </location>
</feature>
<evidence type="ECO:0000256" key="2">
    <source>
        <dbReference type="ARBA" id="ARBA00004370"/>
    </source>
</evidence>
<dbReference type="Pfam" id="PF00512">
    <property type="entry name" value="HisKA"/>
    <property type="match status" value="1"/>
</dbReference>
<dbReference type="SUPFAM" id="SSF55874">
    <property type="entry name" value="ATPase domain of HSP90 chaperone/DNA topoisomerase II/histidine kinase"/>
    <property type="match status" value="1"/>
</dbReference>
<comment type="catalytic activity">
    <reaction evidence="1">
        <text>ATP + protein L-histidine = ADP + protein N-phospho-L-histidine.</text>
        <dbReference type="EC" id="2.7.13.3"/>
    </reaction>
</comment>
<feature type="domain" description="Histidine kinase" evidence="11">
    <location>
        <begin position="277"/>
        <end position="504"/>
    </location>
</feature>
<keyword evidence="9 10" id="KW-0472">Membrane</keyword>
<reference evidence="13" key="1">
    <citation type="submission" date="2023-07" db="EMBL/GenBank/DDBJ databases">
        <title>The carbon used by Thiothrix.</title>
        <authorList>
            <person name="Chen L."/>
        </authorList>
    </citation>
    <scope>NUCLEOTIDE SEQUENCE [LARGE SCALE GENOMIC DNA]</scope>
</reference>
<evidence type="ECO:0000256" key="5">
    <source>
        <dbReference type="ARBA" id="ARBA00022679"/>
    </source>
</evidence>
<comment type="caution">
    <text evidence="12">The sequence shown here is derived from an EMBL/GenBank/DDBJ whole genome shotgun (WGS) entry which is preliminary data.</text>
</comment>
<name>A0ABU6D0W8_9GAMM</name>
<keyword evidence="4" id="KW-0597">Phosphoprotein</keyword>
<dbReference type="Gene3D" id="3.30.565.10">
    <property type="entry name" value="Histidine kinase-like ATPase, C-terminal domain"/>
    <property type="match status" value="1"/>
</dbReference>
<proteinExistence type="predicted"/>
<dbReference type="RefSeq" id="WP_324696073.1">
    <property type="nucleotide sequence ID" value="NZ_JAYMYJ010000120.1"/>
</dbReference>
<evidence type="ECO:0000256" key="6">
    <source>
        <dbReference type="ARBA" id="ARBA00022692"/>
    </source>
</evidence>
<dbReference type="InterPro" id="IPR004358">
    <property type="entry name" value="Sig_transdc_His_kin-like_C"/>
</dbReference>
<dbReference type="EMBL" id="JAYMYJ010000120">
    <property type="protein sequence ID" value="MEB4592024.1"/>
    <property type="molecule type" value="Genomic_DNA"/>
</dbReference>
<evidence type="ECO:0000256" key="7">
    <source>
        <dbReference type="ARBA" id="ARBA00022777"/>
    </source>
</evidence>
<evidence type="ECO:0000256" key="9">
    <source>
        <dbReference type="ARBA" id="ARBA00023136"/>
    </source>
</evidence>
<evidence type="ECO:0000256" key="4">
    <source>
        <dbReference type="ARBA" id="ARBA00022553"/>
    </source>
</evidence>
<dbReference type="Gene3D" id="1.10.287.130">
    <property type="match status" value="1"/>
</dbReference>
<comment type="subcellular location">
    <subcellularLocation>
        <location evidence="2">Membrane</location>
    </subcellularLocation>
</comment>
<dbReference type="PANTHER" id="PTHR45436">
    <property type="entry name" value="SENSOR HISTIDINE KINASE YKOH"/>
    <property type="match status" value="1"/>
</dbReference>
<dbReference type="PANTHER" id="PTHR45436:SF5">
    <property type="entry name" value="SENSOR HISTIDINE KINASE TRCS"/>
    <property type="match status" value="1"/>
</dbReference>
<dbReference type="InterPro" id="IPR036890">
    <property type="entry name" value="HATPase_C_sf"/>
</dbReference>
<dbReference type="SMART" id="SM00387">
    <property type="entry name" value="HATPase_c"/>
    <property type="match status" value="1"/>
</dbReference>
<dbReference type="SMART" id="SM00388">
    <property type="entry name" value="HisKA"/>
    <property type="match status" value="1"/>
</dbReference>
<dbReference type="SUPFAM" id="SSF47384">
    <property type="entry name" value="Homodimeric domain of signal transducing histidine kinase"/>
    <property type="match status" value="1"/>
</dbReference>
<dbReference type="EC" id="2.7.13.3" evidence="3"/>
<dbReference type="Pfam" id="PF02518">
    <property type="entry name" value="HATPase_c"/>
    <property type="match status" value="1"/>
</dbReference>
<dbReference type="GO" id="GO:0016301">
    <property type="term" value="F:kinase activity"/>
    <property type="evidence" value="ECO:0007669"/>
    <property type="project" value="UniProtKB-KW"/>
</dbReference>